<reference evidence="15 16" key="1">
    <citation type="journal article" date="2020" name="bioRxiv">
        <title>Sequence and annotation of 42 cannabis genomes reveals extensive copy number variation in cannabinoid synthesis and pathogen resistance genes.</title>
        <authorList>
            <person name="Mckernan K.J."/>
            <person name="Helbert Y."/>
            <person name="Kane L.T."/>
            <person name="Ebling H."/>
            <person name="Zhang L."/>
            <person name="Liu B."/>
            <person name="Eaton Z."/>
            <person name="Mclaughlin S."/>
            <person name="Kingan S."/>
            <person name="Baybayan P."/>
            <person name="Concepcion G."/>
            <person name="Jordan M."/>
            <person name="Riva A."/>
            <person name="Barbazuk W."/>
            <person name="Harkins T."/>
        </authorList>
    </citation>
    <scope>NUCLEOTIDE SEQUENCE [LARGE SCALE GENOMIC DNA]</scope>
    <source>
        <strain evidence="16">cv. Jamaican Lion 4</strain>
        <tissue evidence="15">Leaf</tissue>
    </source>
</reference>
<protein>
    <recommendedName>
        <fullName evidence="13">Germin-like protein</fullName>
    </recommendedName>
</protein>
<dbReference type="EMBL" id="JAATIP010000063">
    <property type="protein sequence ID" value="KAF4381173.1"/>
    <property type="molecule type" value="Genomic_DNA"/>
</dbReference>
<evidence type="ECO:0000256" key="12">
    <source>
        <dbReference type="PIRSR" id="PIRSR601929-2"/>
    </source>
</evidence>
<evidence type="ECO:0000259" key="14">
    <source>
        <dbReference type="SMART" id="SM00835"/>
    </source>
</evidence>
<organism evidence="15 16">
    <name type="scientific">Cannabis sativa</name>
    <name type="common">Hemp</name>
    <name type="synonym">Marijuana</name>
    <dbReference type="NCBI Taxonomy" id="3483"/>
    <lineage>
        <taxon>Eukaryota</taxon>
        <taxon>Viridiplantae</taxon>
        <taxon>Streptophyta</taxon>
        <taxon>Embryophyta</taxon>
        <taxon>Tracheophyta</taxon>
        <taxon>Spermatophyta</taxon>
        <taxon>Magnoliopsida</taxon>
        <taxon>eudicotyledons</taxon>
        <taxon>Gunneridae</taxon>
        <taxon>Pentapetalae</taxon>
        <taxon>rosids</taxon>
        <taxon>fabids</taxon>
        <taxon>Rosales</taxon>
        <taxon>Cannabaceae</taxon>
        <taxon>Cannabis</taxon>
    </lineage>
</organism>
<dbReference type="FunFam" id="2.60.120.10:FF:000098">
    <property type="entry name" value="Germin-like protein 9-3"/>
    <property type="match status" value="1"/>
</dbReference>
<comment type="caution">
    <text evidence="15">The sequence shown here is derived from an EMBL/GenBank/DDBJ whole genome shotgun (WGS) entry which is preliminary data.</text>
</comment>
<evidence type="ECO:0000256" key="13">
    <source>
        <dbReference type="RuleBase" id="RU366015"/>
    </source>
</evidence>
<dbReference type="Gene3D" id="2.60.120.10">
    <property type="entry name" value="Jelly Rolls"/>
    <property type="match status" value="1"/>
</dbReference>
<comment type="subcellular location">
    <subcellularLocation>
        <location evidence="2 13">Secreted</location>
        <location evidence="2 13">Extracellular space</location>
        <location evidence="2 13">Apoplast</location>
    </subcellularLocation>
</comment>
<feature type="binding site" evidence="11">
    <location>
        <position position="100"/>
    </location>
    <ligand>
        <name>oxalate</name>
        <dbReference type="ChEBI" id="CHEBI:30623"/>
    </ligand>
</feature>
<evidence type="ECO:0000256" key="2">
    <source>
        <dbReference type="ARBA" id="ARBA00004271"/>
    </source>
</evidence>
<dbReference type="PRINTS" id="PR00325">
    <property type="entry name" value="GERMIN"/>
</dbReference>
<dbReference type="SMART" id="SM00835">
    <property type="entry name" value="Cupin_1"/>
    <property type="match status" value="1"/>
</dbReference>
<dbReference type="CDD" id="cd02241">
    <property type="entry name" value="cupin_OxOx"/>
    <property type="match status" value="1"/>
</dbReference>
<proteinExistence type="inferred from homology"/>
<dbReference type="GO" id="GO:0030145">
    <property type="term" value="F:manganese ion binding"/>
    <property type="evidence" value="ECO:0007669"/>
    <property type="project" value="UniProtKB-UniRule"/>
</dbReference>
<feature type="binding site" evidence="12">
    <location>
        <position position="105"/>
    </location>
    <ligand>
        <name>Mn(2+)</name>
        <dbReference type="ChEBI" id="CHEBI:29035"/>
    </ligand>
</feature>
<keyword evidence="10 11" id="KW-0464">Manganese</keyword>
<keyword evidence="8 13" id="KW-0732">Signal</keyword>
<dbReference type="InterPro" id="IPR014710">
    <property type="entry name" value="RmlC-like_jellyroll"/>
</dbReference>
<dbReference type="PANTHER" id="PTHR31238">
    <property type="entry name" value="GERMIN-LIKE PROTEIN SUBFAMILY 3 MEMBER 3"/>
    <property type="match status" value="1"/>
</dbReference>
<evidence type="ECO:0000256" key="7">
    <source>
        <dbReference type="ARBA" id="ARBA00022723"/>
    </source>
</evidence>
<comment type="function">
    <text evidence="1">May play a role in plant defense. Probably has no oxalate oxidase activity even if the active site is conserved.</text>
</comment>
<name>A0A7J6GE65_CANSA</name>
<evidence type="ECO:0000256" key="5">
    <source>
        <dbReference type="ARBA" id="ARBA00022523"/>
    </source>
</evidence>
<dbReference type="Pfam" id="PF00190">
    <property type="entry name" value="Cupin_1"/>
    <property type="match status" value="1"/>
</dbReference>
<dbReference type="Proteomes" id="UP000525078">
    <property type="component" value="Unassembled WGS sequence"/>
</dbReference>
<evidence type="ECO:0000256" key="10">
    <source>
        <dbReference type="ARBA" id="ARBA00023211"/>
    </source>
</evidence>
<evidence type="ECO:0000256" key="9">
    <source>
        <dbReference type="ARBA" id="ARBA00023180"/>
    </source>
</evidence>
<keyword evidence="5 13" id="KW-0052">Apoplast</keyword>
<evidence type="ECO:0000256" key="11">
    <source>
        <dbReference type="PIRSR" id="PIRSR601929-1"/>
    </source>
</evidence>
<comment type="subunit">
    <text evidence="4">Oligomer (believed to be a pentamer but probably hexamer).</text>
</comment>
<accession>A0A7J6GE65</accession>
<feature type="chain" id="PRO_5029950915" description="Germin-like protein" evidence="13">
    <location>
        <begin position="26"/>
        <end position="206"/>
    </location>
</feature>
<keyword evidence="7 11" id="KW-0479">Metal-binding</keyword>
<evidence type="ECO:0000256" key="3">
    <source>
        <dbReference type="ARBA" id="ARBA00007456"/>
    </source>
</evidence>
<dbReference type="InterPro" id="IPR001929">
    <property type="entry name" value="Germin"/>
</dbReference>
<sequence length="206" mass="21873">MAPTTSLKIFSLIIFSFAIIEMTKGGDPDILTDFVIPPNLSATNITGSFFTYTALRTLKGTPTFSVTKVSMAEFPALNGQSVSYAVLQYPAGTANPPHVHPRSAELLLLLDGTLEVGFVDSTANNKLYTQTLEAGDIFVFPKGLVHFQYNSDAKETALALSAFGSANAGTSSLPKALFATDIDDEVLAISFKTDVATIQKLKAGLA</sequence>
<evidence type="ECO:0000313" key="15">
    <source>
        <dbReference type="EMBL" id="KAF4381173.1"/>
    </source>
</evidence>
<evidence type="ECO:0000256" key="1">
    <source>
        <dbReference type="ARBA" id="ARBA00003629"/>
    </source>
</evidence>
<feature type="binding site" evidence="12">
    <location>
        <position position="98"/>
    </location>
    <ligand>
        <name>Mn(2+)</name>
        <dbReference type="ChEBI" id="CHEBI:29035"/>
    </ligand>
</feature>
<evidence type="ECO:0000313" key="16">
    <source>
        <dbReference type="Proteomes" id="UP000525078"/>
    </source>
</evidence>
<dbReference type="SUPFAM" id="SSF51182">
    <property type="entry name" value="RmlC-like cupins"/>
    <property type="match status" value="1"/>
</dbReference>
<dbReference type="InterPro" id="IPR011051">
    <property type="entry name" value="RmlC_Cupin_sf"/>
</dbReference>
<dbReference type="OrthoDB" id="1546383at2759"/>
<gene>
    <name evidence="15" type="ORF">F8388_012095</name>
</gene>
<evidence type="ECO:0000256" key="6">
    <source>
        <dbReference type="ARBA" id="ARBA00022525"/>
    </source>
</evidence>
<feature type="binding site" evidence="12">
    <location>
        <position position="146"/>
    </location>
    <ligand>
        <name>Mn(2+)</name>
        <dbReference type="ChEBI" id="CHEBI:29035"/>
    </ligand>
</feature>
<feature type="binding site" evidence="11">
    <location>
        <position position="95"/>
    </location>
    <ligand>
        <name>oxalate</name>
        <dbReference type="ChEBI" id="CHEBI:30623"/>
    </ligand>
</feature>
<evidence type="ECO:0000256" key="4">
    <source>
        <dbReference type="ARBA" id="ARBA00011268"/>
    </source>
</evidence>
<evidence type="ECO:0000256" key="8">
    <source>
        <dbReference type="ARBA" id="ARBA00022729"/>
    </source>
</evidence>
<dbReference type="InterPro" id="IPR006045">
    <property type="entry name" value="Cupin_1"/>
</dbReference>
<feature type="domain" description="Cupin type-1" evidence="14">
    <location>
        <begin position="52"/>
        <end position="199"/>
    </location>
</feature>
<feature type="binding site" evidence="11">
    <location>
        <position position="105"/>
    </location>
    <ligand>
        <name>oxalate</name>
        <dbReference type="ChEBI" id="CHEBI:30623"/>
    </ligand>
</feature>
<keyword evidence="9" id="KW-0325">Glycoprotein</keyword>
<keyword evidence="6 13" id="KW-0964">Secreted</keyword>
<comment type="similarity">
    <text evidence="3 13">Belongs to the germin family.</text>
</comment>
<dbReference type="AlphaFoldDB" id="A0A7J6GE65"/>
<feature type="binding site" evidence="12">
    <location>
        <position position="100"/>
    </location>
    <ligand>
        <name>Mn(2+)</name>
        <dbReference type="ChEBI" id="CHEBI:29035"/>
    </ligand>
</feature>
<dbReference type="GO" id="GO:0048046">
    <property type="term" value="C:apoplast"/>
    <property type="evidence" value="ECO:0007669"/>
    <property type="project" value="UniProtKB-SubCell"/>
</dbReference>
<feature type="signal peptide" evidence="13">
    <location>
        <begin position="1"/>
        <end position="25"/>
    </location>
</feature>